<keyword evidence="3" id="KW-0732">Signal</keyword>
<dbReference type="Gene3D" id="3.30.1360.150">
    <property type="match status" value="1"/>
</dbReference>
<evidence type="ECO:0000313" key="5">
    <source>
        <dbReference type="EMBL" id="MBC8755706.1"/>
    </source>
</evidence>
<reference evidence="5 6" key="1">
    <citation type="submission" date="2020-07" db="EMBL/GenBank/DDBJ databases">
        <title>Description of Kordia aestuariivivens sp. nov., isolated from a tidal flat.</title>
        <authorList>
            <person name="Park S."/>
            <person name="Yoon J.-H."/>
        </authorList>
    </citation>
    <scope>NUCLEOTIDE SEQUENCE [LARGE SCALE GENOMIC DNA]</scope>
    <source>
        <strain evidence="5 6">YSTF-M3</strain>
    </source>
</reference>
<dbReference type="PANTHER" id="PTHR10151:SF120">
    <property type="entry name" value="BIS(5'-ADENOSYL)-TRIPHOSPHATASE"/>
    <property type="match status" value="1"/>
</dbReference>
<dbReference type="CDD" id="cd16016">
    <property type="entry name" value="AP-SPAP"/>
    <property type="match status" value="1"/>
</dbReference>
<dbReference type="InterPro" id="IPR002591">
    <property type="entry name" value="Phosphodiest/P_Trfase"/>
</dbReference>
<sequence>MKKVIFFSFLSLLFIQCISVKQKVKPTPKTVSTTSTTSKTITKPKLVIGIVVDQMRYDYLTQFEDKYSEGGFKRMMDEGFNCKNNHYNYIPTYTGPGHASVYTGTTPDNHGIIANDWYDKNIKDDVYCVSDANYASVGVEGKWEGKMSPYRMQTTTVTDQLRLATQQRGKVIGIAIKDRGAILPAGHAANGAYWFYGKDKGNWITSTYYRNTLPTWVQEFNAADEAEKYLKPWNTLYDINTYTESGSDASAFEGTFKGKTNAVFPYDLAALKDENGGFDILKATAYGNNLTTDFAIAAINGEQLGQDNDTDFLAVSYSSTDYVGHRFGVNSKEIEDTYIRLDKDIERLFAVLDQQVGKGNYTIFLTADHAAVHVPSYLQSMKIPAGYFDNSALKTHLVDFLNTTYGSEELIENISSGQIFLNHAEVKRLNLSATAIENALQRELLAYDQITKVYTRTALMNSEFTSGIAAALQKGFSQKRSGDVCFVLDIATISYSRTGSTHGSGFNYDTHVPLLFYGNGIQQGATFERTVISDIAPTISALLQISFPNGATGNPIQSVLKK</sequence>
<gene>
    <name evidence="5" type="ORF">H2O64_13605</name>
</gene>
<comment type="caution">
    <text evidence="5">The sequence shown here is derived from an EMBL/GenBank/DDBJ whole genome shotgun (WGS) entry which is preliminary data.</text>
</comment>
<dbReference type="Proteomes" id="UP000619238">
    <property type="component" value="Unassembled WGS sequence"/>
</dbReference>
<dbReference type="SUPFAM" id="SSF53649">
    <property type="entry name" value="Alkaline phosphatase-like"/>
    <property type="match status" value="1"/>
</dbReference>
<evidence type="ECO:0000256" key="1">
    <source>
        <dbReference type="ARBA" id="ARBA00022553"/>
    </source>
</evidence>
<accession>A0ABR7QBH5</accession>
<dbReference type="RefSeq" id="WP_187562755.1">
    <property type="nucleotide sequence ID" value="NZ_JACGWS010000008.1"/>
</dbReference>
<keyword evidence="6" id="KW-1185">Reference proteome</keyword>
<name>A0ABR7QBH5_9FLAO</name>
<dbReference type="InterPro" id="IPR017850">
    <property type="entry name" value="Alkaline_phosphatase_core_sf"/>
</dbReference>
<evidence type="ECO:0000256" key="2">
    <source>
        <dbReference type="ARBA" id="ARBA00022723"/>
    </source>
</evidence>
<dbReference type="NCBIfam" id="NF042991">
    <property type="entry name" value="alk_phos_PafA"/>
    <property type="match status" value="1"/>
</dbReference>
<dbReference type="InterPro" id="IPR026263">
    <property type="entry name" value="Alkaline_phosphatase_prok"/>
</dbReference>
<evidence type="ECO:0000313" key="6">
    <source>
        <dbReference type="Proteomes" id="UP000619238"/>
    </source>
</evidence>
<dbReference type="Pfam" id="PF01663">
    <property type="entry name" value="Phosphodiest"/>
    <property type="match status" value="1"/>
</dbReference>
<organism evidence="5 6">
    <name type="scientific">Kordia aestuariivivens</name>
    <dbReference type="NCBI Taxonomy" id="2759037"/>
    <lineage>
        <taxon>Bacteria</taxon>
        <taxon>Pseudomonadati</taxon>
        <taxon>Bacteroidota</taxon>
        <taxon>Flavobacteriia</taxon>
        <taxon>Flavobacteriales</taxon>
        <taxon>Flavobacteriaceae</taxon>
        <taxon>Kordia</taxon>
    </lineage>
</organism>
<dbReference type="PIRSF" id="PIRSF031924">
    <property type="entry name" value="Pi-irrepressible_AP"/>
    <property type="match status" value="1"/>
</dbReference>
<keyword evidence="1" id="KW-0597">Phosphoprotein</keyword>
<proteinExistence type="predicted"/>
<evidence type="ECO:0000256" key="4">
    <source>
        <dbReference type="PIRNR" id="PIRNR031924"/>
    </source>
</evidence>
<dbReference type="Gene3D" id="3.40.720.10">
    <property type="entry name" value="Alkaline Phosphatase, subunit A"/>
    <property type="match status" value="1"/>
</dbReference>
<dbReference type="EMBL" id="JACGWS010000008">
    <property type="protein sequence ID" value="MBC8755706.1"/>
    <property type="molecule type" value="Genomic_DNA"/>
</dbReference>
<protein>
    <submittedName>
        <fullName evidence="5">Alkaline phosphatase family protein</fullName>
    </submittedName>
</protein>
<dbReference type="PANTHER" id="PTHR10151">
    <property type="entry name" value="ECTONUCLEOTIDE PYROPHOSPHATASE/PHOSPHODIESTERASE"/>
    <property type="match status" value="1"/>
</dbReference>
<keyword evidence="2 4" id="KW-0479">Metal-binding</keyword>
<evidence type="ECO:0000256" key="3">
    <source>
        <dbReference type="ARBA" id="ARBA00022729"/>
    </source>
</evidence>